<dbReference type="InterPro" id="IPR020568">
    <property type="entry name" value="Ribosomal_Su5_D2-typ_SF"/>
</dbReference>
<evidence type="ECO:0000256" key="1">
    <source>
        <dbReference type="PROSITE-ProRule" id="PRU00268"/>
    </source>
</evidence>
<protein>
    <recommendedName>
        <fullName evidence="2">S5 DRBM domain-containing protein</fullName>
    </recommendedName>
</protein>
<dbReference type="PANTHER" id="PTHR48277:SF1">
    <property type="entry name" value="MITOCHONDRIAL RIBOSOMAL PROTEIN S5"/>
    <property type="match status" value="1"/>
</dbReference>
<dbReference type="VEuPathDB" id="PiroplasmaDB:BEWA_028040"/>
<dbReference type="OrthoDB" id="309483at2759"/>
<dbReference type="GO" id="GO:0003723">
    <property type="term" value="F:RNA binding"/>
    <property type="evidence" value="ECO:0007669"/>
    <property type="project" value="InterPro"/>
</dbReference>
<dbReference type="SUPFAM" id="SSF54768">
    <property type="entry name" value="dsRNA-binding domain-like"/>
    <property type="match status" value="1"/>
</dbReference>
<dbReference type="InterPro" id="IPR000851">
    <property type="entry name" value="Ribosomal_uS5"/>
</dbReference>
<sequence>MFRIFKRNVHAGHVKRVLNKRKELFSGRYSRIFADQRERVDHLLQGIRYEKDAVVRELLHSQNVVTNLLNDCTDKPSQNQNLFRDPDVEFKRRNDAYRIYRMLRPDAPTFFEEQTSLHLSKSMNQLLQKPSTESTTLVLADPSNVLDNKEPVFTTDCYILAVSSLIESITDDIQDFCAYIGIKNLPEKNAPNRFLLIFDALVDFIKLRSDGSDVDKWVEDVWSAISKLFIKELGEISNQEMSKWLKEHLIRVAENKAISGKPKDEWYSLHRDILYDALPYPETIKIENKLGYPFKKAHSYFNSLLSLFDISEFALEHTSSFLESLKGIGLLDWFKLKPNEIEESMLGNISKEHYPNKEDLELSSLLIDTLARNMDHLLNIETYSPTAFMFLYVFMTISQYEDSVKDAPEHPWLPEKDIKQIITNRLQTITKVENQDVISNDINNVLDTKKTPLDEIIEDEEKYSRSIGPGIISVDDEGKCEFKWKVPAGAQYDKKRGIYVRMRSTADPQFILNRFRFCVLDRRRMRSMTREGRVYFVRVVTAVGNGDGYIGFGVGFGNDISSASTMSTEAAFKNMFFVDFDPKEVLTTPVRAKEYGATVTITPKPFGSGITINRKFLPLAYIIGLDNVRITFHGSKSWITRAAALRRALESIYSRKTACNMTGNRYIYHRNPGDHTIHWPDEWFVPISEEYKQRIATIKRNRIREFKSSIRRRYSLLTPYDISPGRPKYADRRFMSPLEKLSTDIKYVERINTDVSKSMLQLPLLHHR</sequence>
<keyword evidence="4" id="KW-1185">Reference proteome</keyword>
<feature type="domain" description="S5 DRBM" evidence="2">
    <location>
        <begin position="515"/>
        <end position="578"/>
    </location>
</feature>
<proteinExistence type="predicted"/>
<dbReference type="GO" id="GO:0005840">
    <property type="term" value="C:ribosome"/>
    <property type="evidence" value="ECO:0007669"/>
    <property type="project" value="UniProtKB-KW"/>
</dbReference>
<dbReference type="Gene3D" id="3.30.160.20">
    <property type="match status" value="1"/>
</dbReference>
<dbReference type="InterPro" id="IPR014721">
    <property type="entry name" value="Ribsml_uS5_D2-typ_fold_subgr"/>
</dbReference>
<dbReference type="GeneID" id="15807214"/>
<keyword evidence="1" id="KW-0687">Ribonucleoprotein</keyword>
<dbReference type="Pfam" id="PF00333">
    <property type="entry name" value="Ribosomal_S5"/>
    <property type="match status" value="1"/>
</dbReference>
<dbReference type="EMBL" id="CP001669">
    <property type="protein sequence ID" value="AFZ79955.1"/>
    <property type="molecule type" value="Genomic_DNA"/>
</dbReference>
<evidence type="ECO:0000259" key="2">
    <source>
        <dbReference type="PROSITE" id="PS50881"/>
    </source>
</evidence>
<dbReference type="Gene3D" id="3.30.230.10">
    <property type="match status" value="1"/>
</dbReference>
<dbReference type="RefSeq" id="XP_004829621.1">
    <property type="nucleotide sequence ID" value="XM_004829564.1"/>
</dbReference>
<dbReference type="Proteomes" id="UP000031512">
    <property type="component" value="Chromosome 1"/>
</dbReference>
<gene>
    <name evidence="3" type="ORF">BEWA_028040</name>
</gene>
<organism evidence="3 4">
    <name type="scientific">Theileria equi strain WA</name>
    <dbReference type="NCBI Taxonomy" id="1537102"/>
    <lineage>
        <taxon>Eukaryota</taxon>
        <taxon>Sar</taxon>
        <taxon>Alveolata</taxon>
        <taxon>Apicomplexa</taxon>
        <taxon>Aconoidasida</taxon>
        <taxon>Piroplasmida</taxon>
        <taxon>Theileriidae</taxon>
        <taxon>Theileria</taxon>
    </lineage>
</organism>
<accession>L0AWN6</accession>
<dbReference type="InterPro" id="IPR013810">
    <property type="entry name" value="Ribosomal_uS5_N"/>
</dbReference>
<dbReference type="GO" id="GO:0003735">
    <property type="term" value="F:structural constituent of ribosome"/>
    <property type="evidence" value="ECO:0007669"/>
    <property type="project" value="UniProtKB-UniRule"/>
</dbReference>
<dbReference type="KEGG" id="beq:BEWA_028040"/>
<dbReference type="STRING" id="1537102.L0AWN6"/>
<keyword evidence="1" id="KW-0689">Ribosomal protein</keyword>
<reference evidence="3 4" key="1">
    <citation type="journal article" date="2012" name="BMC Genomics">
        <title>Comparative genomic analysis and phylogenetic position of Theileria equi.</title>
        <authorList>
            <person name="Kappmeyer L.S."/>
            <person name="Thiagarajan M."/>
            <person name="Herndon D.R."/>
            <person name="Ramsay J.D."/>
            <person name="Caler E."/>
            <person name="Djikeng A."/>
            <person name="Gillespie J.J."/>
            <person name="Lau A.O."/>
            <person name="Roalson E.H."/>
            <person name="Silva J.C."/>
            <person name="Silva M.G."/>
            <person name="Suarez C.E."/>
            <person name="Ueti M.W."/>
            <person name="Nene V.M."/>
            <person name="Mealey R.H."/>
            <person name="Knowles D.P."/>
            <person name="Brayton K.A."/>
        </authorList>
    </citation>
    <scope>NUCLEOTIDE SEQUENCE [LARGE SCALE GENOMIC DNA]</scope>
    <source>
        <strain evidence="3 4">WA</strain>
    </source>
</reference>
<dbReference type="GO" id="GO:1990904">
    <property type="term" value="C:ribonucleoprotein complex"/>
    <property type="evidence" value="ECO:0007669"/>
    <property type="project" value="UniProtKB-UniRule"/>
</dbReference>
<dbReference type="eggNOG" id="KOG2646">
    <property type="taxonomic scope" value="Eukaryota"/>
</dbReference>
<dbReference type="GO" id="GO:0006412">
    <property type="term" value="P:translation"/>
    <property type="evidence" value="ECO:0007669"/>
    <property type="project" value="InterPro"/>
</dbReference>
<dbReference type="PANTHER" id="PTHR48277">
    <property type="entry name" value="MITOCHONDRIAL RIBOSOMAL PROTEIN S5"/>
    <property type="match status" value="1"/>
</dbReference>
<name>L0AWN6_THEEQ</name>
<evidence type="ECO:0000313" key="3">
    <source>
        <dbReference type="EMBL" id="AFZ79955.1"/>
    </source>
</evidence>
<dbReference type="PROSITE" id="PS50881">
    <property type="entry name" value="S5_DSRBD"/>
    <property type="match status" value="1"/>
</dbReference>
<dbReference type="SUPFAM" id="SSF54211">
    <property type="entry name" value="Ribosomal protein S5 domain 2-like"/>
    <property type="match status" value="1"/>
</dbReference>
<dbReference type="AlphaFoldDB" id="L0AWN6"/>
<evidence type="ECO:0000313" key="4">
    <source>
        <dbReference type="Proteomes" id="UP000031512"/>
    </source>
</evidence>